<keyword evidence="2" id="KW-0548">Nucleotidyltransferase</keyword>
<feature type="domain" description="Reverse transcriptase" evidence="1">
    <location>
        <begin position="1"/>
        <end position="103"/>
    </location>
</feature>
<evidence type="ECO:0000259" key="1">
    <source>
        <dbReference type="PROSITE" id="PS50878"/>
    </source>
</evidence>
<dbReference type="PANTHER" id="PTHR36688">
    <property type="entry name" value="ENDO/EXONUCLEASE/PHOSPHATASE DOMAIN-CONTAINING PROTEIN"/>
    <property type="match status" value="1"/>
</dbReference>
<dbReference type="InterPro" id="IPR043502">
    <property type="entry name" value="DNA/RNA_pol_sf"/>
</dbReference>
<evidence type="ECO:0000313" key="2">
    <source>
        <dbReference type="EMBL" id="GFR88910.1"/>
    </source>
</evidence>
<feature type="non-terminal residue" evidence="2">
    <location>
        <position position="106"/>
    </location>
</feature>
<reference evidence="2 3" key="1">
    <citation type="journal article" date="2021" name="Elife">
        <title>Chloroplast acquisition without the gene transfer in kleptoplastic sea slugs, Plakobranchus ocellatus.</title>
        <authorList>
            <person name="Maeda T."/>
            <person name="Takahashi S."/>
            <person name="Yoshida T."/>
            <person name="Shimamura S."/>
            <person name="Takaki Y."/>
            <person name="Nagai Y."/>
            <person name="Toyoda A."/>
            <person name="Suzuki Y."/>
            <person name="Arimoto A."/>
            <person name="Ishii H."/>
            <person name="Satoh N."/>
            <person name="Nishiyama T."/>
            <person name="Hasebe M."/>
            <person name="Maruyama T."/>
            <person name="Minagawa J."/>
            <person name="Obokata J."/>
            <person name="Shigenobu S."/>
        </authorList>
    </citation>
    <scope>NUCLEOTIDE SEQUENCE [LARGE SCALE GENOMIC DNA]</scope>
</reference>
<feature type="non-terminal residue" evidence="2">
    <location>
        <position position="1"/>
    </location>
</feature>
<dbReference type="PROSITE" id="PS50878">
    <property type="entry name" value="RT_POL"/>
    <property type="match status" value="1"/>
</dbReference>
<evidence type="ECO:0000313" key="3">
    <source>
        <dbReference type="Proteomes" id="UP000762676"/>
    </source>
</evidence>
<dbReference type="Pfam" id="PF00078">
    <property type="entry name" value="RVT_1"/>
    <property type="match status" value="1"/>
</dbReference>
<name>A0AAV4GX19_9GAST</name>
<dbReference type="AlphaFoldDB" id="A0AAV4GX19"/>
<comment type="caution">
    <text evidence="2">The sequence shown here is derived from an EMBL/GenBank/DDBJ whole genome shotgun (WGS) entry which is preliminary data.</text>
</comment>
<keyword evidence="2" id="KW-0808">Transferase</keyword>
<gene>
    <name evidence="2" type="ORF">ElyMa_006111000</name>
</gene>
<dbReference type="SUPFAM" id="SSF56672">
    <property type="entry name" value="DNA/RNA polymerases"/>
    <property type="match status" value="1"/>
</dbReference>
<keyword evidence="3" id="KW-1185">Reference proteome</keyword>
<proteinExistence type="predicted"/>
<protein>
    <submittedName>
        <fullName evidence="2">RNA-directed DNA polymerase from mobile element jockey</fullName>
    </submittedName>
</protein>
<dbReference type="PANTHER" id="PTHR36688:SF1">
    <property type="entry name" value="ENDONUCLEASE_EXONUCLEASE_PHOSPHATASE DOMAIN-CONTAINING PROTEIN"/>
    <property type="match status" value="1"/>
</dbReference>
<dbReference type="Proteomes" id="UP000762676">
    <property type="component" value="Unassembled WGS sequence"/>
</dbReference>
<sequence length="106" mass="11874">NGVSSGPRAHRTGLPQGSALSCTLFLCYINDLREAVLTTSKLAFADDIVLWQQNTDVEKAAENLNRDLDALKHYCERWRMVLKAQKTVYTTFSNSNDALGKELNIQ</sequence>
<dbReference type="InterPro" id="IPR052560">
    <property type="entry name" value="RdDP_mobile_element"/>
</dbReference>
<dbReference type="EMBL" id="BMAT01012269">
    <property type="protein sequence ID" value="GFR88910.1"/>
    <property type="molecule type" value="Genomic_DNA"/>
</dbReference>
<dbReference type="GO" id="GO:0003964">
    <property type="term" value="F:RNA-directed DNA polymerase activity"/>
    <property type="evidence" value="ECO:0007669"/>
    <property type="project" value="UniProtKB-KW"/>
</dbReference>
<organism evidence="2 3">
    <name type="scientific">Elysia marginata</name>
    <dbReference type="NCBI Taxonomy" id="1093978"/>
    <lineage>
        <taxon>Eukaryota</taxon>
        <taxon>Metazoa</taxon>
        <taxon>Spiralia</taxon>
        <taxon>Lophotrochozoa</taxon>
        <taxon>Mollusca</taxon>
        <taxon>Gastropoda</taxon>
        <taxon>Heterobranchia</taxon>
        <taxon>Euthyneura</taxon>
        <taxon>Panpulmonata</taxon>
        <taxon>Sacoglossa</taxon>
        <taxon>Placobranchoidea</taxon>
        <taxon>Plakobranchidae</taxon>
        <taxon>Elysia</taxon>
    </lineage>
</organism>
<keyword evidence="2" id="KW-0695">RNA-directed DNA polymerase</keyword>
<dbReference type="InterPro" id="IPR000477">
    <property type="entry name" value="RT_dom"/>
</dbReference>
<accession>A0AAV4GX19</accession>